<dbReference type="Proteomes" id="UP000077623">
    <property type="component" value="Unassembled WGS sequence"/>
</dbReference>
<proteinExistence type="predicted"/>
<feature type="compositionally biased region" description="Polar residues" evidence="1">
    <location>
        <begin position="320"/>
        <end position="330"/>
    </location>
</feature>
<feature type="compositionally biased region" description="Basic and acidic residues" evidence="1">
    <location>
        <begin position="266"/>
        <end position="277"/>
    </location>
</feature>
<reference evidence="4" key="1">
    <citation type="submission" date="2016-04" db="EMBL/GenBank/DDBJ databases">
        <authorList>
            <person name="Quiroz-Castaneda R.E."/>
            <person name="Martinez-Ocampo F."/>
        </authorList>
    </citation>
    <scope>NUCLEOTIDE SEQUENCE [LARGE SCALE GENOMIC DNA]</scope>
    <source>
        <strain evidence="4">INIFAP01</strain>
    </source>
</reference>
<evidence type="ECO:0000313" key="3">
    <source>
        <dbReference type="EMBL" id="OAL10645.1"/>
    </source>
</evidence>
<feature type="compositionally biased region" description="Basic and acidic residues" evidence="1">
    <location>
        <begin position="222"/>
        <end position="236"/>
    </location>
</feature>
<feature type="compositionally biased region" description="Basic and acidic residues" evidence="1">
    <location>
        <begin position="173"/>
        <end position="186"/>
    </location>
</feature>
<dbReference type="EMBL" id="LWUJ01000010">
    <property type="protein sequence ID" value="OAL10645.1"/>
    <property type="molecule type" value="Genomic_DNA"/>
</dbReference>
<dbReference type="AlphaFoldDB" id="A0A1A9QFA2"/>
<feature type="compositionally biased region" description="Basic and acidic residues" evidence="1">
    <location>
        <begin position="142"/>
        <end position="166"/>
    </location>
</feature>
<accession>A0A1A9QFA2</accession>
<sequence length="356" mass="38987">MFPLVKLLKIALPVATVTSATIATVSLVSSKKEDPKLNSSNEDTVLKDFEKPKEKFEEQIILYSEDGTNEGKSISKEDLERLSKELLDNLSKESSSSFNIDKPHQNLQEEFKKFVPEGDQSQISMEDVEKFLSRGSTQNEEGISKKIEKNDPLANGAEDRDDKFEGENTDSNSLKELDKDQQRTEEEGNPVQDNEGLGQQEISKSKGQDLSKKSSPDGGDSDEGKMSIEKQEKIEPKQSASKDSGVREEDQEQVSSDDSLSETGEADIRQSKSEGDGQKGVSSTGDSSRDEGSLLPETSGKGDDSSHSSSKGHEDGVSGENGQKPMTQEQLQAIEKMGQELEDVLGTLKNLFQISV</sequence>
<keyword evidence="2" id="KW-0732">Signal</keyword>
<feature type="compositionally biased region" description="Basic and acidic residues" evidence="1">
    <location>
        <begin position="203"/>
        <end position="215"/>
    </location>
</feature>
<evidence type="ECO:0000313" key="4">
    <source>
        <dbReference type="Proteomes" id="UP000077623"/>
    </source>
</evidence>
<feature type="region of interest" description="Disordered" evidence="1">
    <location>
        <begin position="117"/>
        <end position="330"/>
    </location>
</feature>
<organism evidence="3 4">
    <name type="scientific">Candidatus Mycoplasma haematobovis</name>
    <dbReference type="NCBI Taxonomy" id="432608"/>
    <lineage>
        <taxon>Bacteria</taxon>
        <taxon>Bacillati</taxon>
        <taxon>Mycoplasmatota</taxon>
        <taxon>Mollicutes</taxon>
        <taxon>Mycoplasmataceae</taxon>
        <taxon>Mycoplasma</taxon>
    </lineage>
</organism>
<comment type="caution">
    <text evidence="3">The sequence shown here is derived from an EMBL/GenBank/DDBJ whole genome shotgun (WGS) entry which is preliminary data.</text>
</comment>
<evidence type="ECO:0000256" key="2">
    <source>
        <dbReference type="SAM" id="SignalP"/>
    </source>
</evidence>
<feature type="compositionally biased region" description="Basic and acidic residues" evidence="1">
    <location>
        <begin position="300"/>
        <end position="316"/>
    </location>
</feature>
<feature type="signal peptide" evidence="2">
    <location>
        <begin position="1"/>
        <end position="22"/>
    </location>
</feature>
<evidence type="ECO:0000256" key="1">
    <source>
        <dbReference type="SAM" id="MobiDB-lite"/>
    </source>
</evidence>
<name>A0A1A9QFA2_9MOLU</name>
<dbReference type="STRING" id="432608.A6V39_01075"/>
<protein>
    <submittedName>
        <fullName evidence="3">Uncharacterized protein</fullName>
    </submittedName>
</protein>
<gene>
    <name evidence="3" type="ORF">A6V39_01075</name>
</gene>
<feature type="compositionally biased region" description="Polar residues" evidence="1">
    <location>
        <begin position="253"/>
        <end position="262"/>
    </location>
</feature>
<dbReference type="RefSeq" id="WP_187149881.1">
    <property type="nucleotide sequence ID" value="NZ_LWUJ01000010.1"/>
</dbReference>
<keyword evidence="4" id="KW-1185">Reference proteome</keyword>
<feature type="chain" id="PRO_5008394706" evidence="2">
    <location>
        <begin position="23"/>
        <end position="356"/>
    </location>
</feature>